<dbReference type="Gene3D" id="2.40.50.140">
    <property type="entry name" value="Nucleic acid-binding proteins"/>
    <property type="match status" value="1"/>
</dbReference>
<dbReference type="InterPro" id="IPR004522">
    <property type="entry name" value="Asn-tRNA-ligase"/>
</dbReference>
<dbReference type="RefSeq" id="XP_046115082.1">
    <property type="nucleotide sequence ID" value="XM_046258852.1"/>
</dbReference>
<dbReference type="GO" id="GO:0005524">
    <property type="term" value="F:ATP binding"/>
    <property type="evidence" value="ECO:0007669"/>
    <property type="project" value="UniProtKB-KW"/>
</dbReference>
<dbReference type="Proteomes" id="UP000887229">
    <property type="component" value="Unassembled WGS sequence"/>
</dbReference>
<gene>
    <name evidence="10" type="ORF">F5Z01DRAFT_295875</name>
</gene>
<keyword evidence="6" id="KW-0648">Protein biosynthesis</keyword>
<feature type="region of interest" description="Disordered" evidence="8">
    <location>
        <begin position="10"/>
        <end position="38"/>
    </location>
</feature>
<comment type="similarity">
    <text evidence="1">Belongs to the class-II aminoacyl-tRNA synthetase family.</text>
</comment>
<protein>
    <recommendedName>
        <fullName evidence="2">asparagine--tRNA ligase</fullName>
        <ecNumber evidence="2">6.1.1.22</ecNumber>
    </recommendedName>
</protein>
<evidence type="ECO:0000256" key="7">
    <source>
        <dbReference type="ARBA" id="ARBA00023146"/>
    </source>
</evidence>
<dbReference type="PANTHER" id="PTHR22594:SF34">
    <property type="entry name" value="ASPARAGINE--TRNA LIGASE, MITOCHONDRIAL-RELATED"/>
    <property type="match status" value="1"/>
</dbReference>
<dbReference type="InterPro" id="IPR012340">
    <property type="entry name" value="NA-bd_OB-fold"/>
</dbReference>
<comment type="caution">
    <text evidence="10">The sequence shown here is derived from an EMBL/GenBank/DDBJ whole genome shotgun (WGS) entry which is preliminary data.</text>
</comment>
<organism evidence="10 11">
    <name type="scientific">Emericellopsis atlantica</name>
    <dbReference type="NCBI Taxonomy" id="2614577"/>
    <lineage>
        <taxon>Eukaryota</taxon>
        <taxon>Fungi</taxon>
        <taxon>Dikarya</taxon>
        <taxon>Ascomycota</taxon>
        <taxon>Pezizomycotina</taxon>
        <taxon>Sordariomycetes</taxon>
        <taxon>Hypocreomycetidae</taxon>
        <taxon>Hypocreales</taxon>
        <taxon>Bionectriaceae</taxon>
        <taxon>Emericellopsis</taxon>
    </lineage>
</organism>
<dbReference type="Pfam" id="PF00152">
    <property type="entry name" value="tRNA-synt_2"/>
    <property type="match status" value="1"/>
</dbReference>
<reference evidence="10" key="1">
    <citation type="journal article" date="2021" name="IMA Fungus">
        <title>Genomic characterization of three marine fungi, including Emericellopsis atlantica sp. nov. with signatures of a generalist lifestyle and marine biomass degradation.</title>
        <authorList>
            <person name="Hagestad O.C."/>
            <person name="Hou L."/>
            <person name="Andersen J.H."/>
            <person name="Hansen E.H."/>
            <person name="Altermark B."/>
            <person name="Li C."/>
            <person name="Kuhnert E."/>
            <person name="Cox R.J."/>
            <person name="Crous P.W."/>
            <person name="Spatafora J.W."/>
            <person name="Lail K."/>
            <person name="Amirebrahimi M."/>
            <person name="Lipzen A."/>
            <person name="Pangilinan J."/>
            <person name="Andreopoulos W."/>
            <person name="Hayes R.D."/>
            <person name="Ng V."/>
            <person name="Grigoriev I.V."/>
            <person name="Jackson S.A."/>
            <person name="Sutton T.D.S."/>
            <person name="Dobson A.D.W."/>
            <person name="Rama T."/>
        </authorList>
    </citation>
    <scope>NUCLEOTIDE SEQUENCE</scope>
    <source>
        <strain evidence="10">TS7</strain>
    </source>
</reference>
<feature type="domain" description="Aminoacyl-transfer RNA synthetases class-II family profile" evidence="9">
    <location>
        <begin position="176"/>
        <end position="510"/>
    </location>
</feature>
<dbReference type="EMBL" id="MU251270">
    <property type="protein sequence ID" value="KAG9251158.1"/>
    <property type="molecule type" value="Genomic_DNA"/>
</dbReference>
<accession>A0A9P8CL93</accession>
<dbReference type="CDD" id="cd00776">
    <property type="entry name" value="AsxRS_core"/>
    <property type="match status" value="1"/>
</dbReference>
<evidence type="ECO:0000256" key="1">
    <source>
        <dbReference type="ARBA" id="ARBA00008226"/>
    </source>
</evidence>
<name>A0A9P8CL93_9HYPO</name>
<dbReference type="SUPFAM" id="SSF50249">
    <property type="entry name" value="Nucleic acid-binding proteins"/>
    <property type="match status" value="1"/>
</dbReference>
<dbReference type="AlphaFoldDB" id="A0A9P8CL93"/>
<sequence length="520" mass="58570">MRASSRACRFARSQLTRPQTPSARSYSVRVSQEDGPTSVSTVSDLLSIDRSLDVRVDGWIKNVRRSAAVRFLDISDGSCRAPLQAVVDKHVFNGLPGVGAQFGAAVSLKGTWTPRAKPETAQPGEPATFELSVKEMEILGDSNAASYPIQRKYATPESLRRIPHLRMRTPLNNNMLRIRSDVMGILSQFMEEQKFQQTHTPIVTTSDCEGAGETFRVEAGTPKDPFSKKPQYLTVSSQLHLEALAQALGNVWTLSPTFRAEKSDTSRHLSEFYMLEAELSFVDDMDEVMDFIQKLLGAVVGGLQQRSAWKELDDLRLHPKNPDEQQTVADLDSRDILQRRWNGLLHTARWPRITYTKAIELLQEKGAGFEFPPTWGKGLQSEHERYLAETIGYDQASNSYLPVFITHYPREIKAFYMRQSQANPTQGPVFDCFDLIVPGLGELAGGSMREHRHHFLLENLGPEHRSGEGVLDWYEDLRRWGCPPHGGFGIGFDRLLSYLTGVKSIRDTVPFPRLYGHMHP</sequence>
<keyword evidence="11" id="KW-1185">Reference proteome</keyword>
<dbReference type="InterPro" id="IPR004364">
    <property type="entry name" value="Aa-tRNA-synt_II"/>
</dbReference>
<evidence type="ECO:0000256" key="5">
    <source>
        <dbReference type="ARBA" id="ARBA00022840"/>
    </source>
</evidence>
<dbReference type="EC" id="6.1.1.22" evidence="2"/>
<evidence type="ECO:0000256" key="6">
    <source>
        <dbReference type="ARBA" id="ARBA00022917"/>
    </source>
</evidence>
<dbReference type="GeneID" id="70289755"/>
<evidence type="ECO:0000256" key="8">
    <source>
        <dbReference type="SAM" id="MobiDB-lite"/>
    </source>
</evidence>
<keyword evidence="7" id="KW-0030">Aminoacyl-tRNA synthetase</keyword>
<keyword evidence="4" id="KW-0547">Nucleotide-binding</keyword>
<dbReference type="GO" id="GO:0004816">
    <property type="term" value="F:asparagine-tRNA ligase activity"/>
    <property type="evidence" value="ECO:0007669"/>
    <property type="project" value="UniProtKB-EC"/>
</dbReference>
<keyword evidence="3" id="KW-0436">Ligase</keyword>
<dbReference type="InterPro" id="IPR045864">
    <property type="entry name" value="aa-tRNA-synth_II/BPL/LPL"/>
</dbReference>
<dbReference type="PRINTS" id="PR01042">
    <property type="entry name" value="TRNASYNTHASP"/>
</dbReference>
<dbReference type="PANTHER" id="PTHR22594">
    <property type="entry name" value="ASPARTYL/LYSYL-TRNA SYNTHETASE"/>
    <property type="match status" value="1"/>
</dbReference>
<dbReference type="GO" id="GO:0005739">
    <property type="term" value="C:mitochondrion"/>
    <property type="evidence" value="ECO:0007669"/>
    <property type="project" value="TreeGrafter"/>
</dbReference>
<evidence type="ECO:0000313" key="11">
    <source>
        <dbReference type="Proteomes" id="UP000887229"/>
    </source>
</evidence>
<dbReference type="GO" id="GO:0006421">
    <property type="term" value="P:asparaginyl-tRNA aminoacylation"/>
    <property type="evidence" value="ECO:0007669"/>
    <property type="project" value="InterPro"/>
</dbReference>
<proteinExistence type="inferred from homology"/>
<dbReference type="InterPro" id="IPR002312">
    <property type="entry name" value="Asp/Asn-tRNA-synth_IIb"/>
</dbReference>
<dbReference type="PROSITE" id="PS50862">
    <property type="entry name" value="AA_TRNA_LIGASE_II"/>
    <property type="match status" value="1"/>
</dbReference>
<dbReference type="SUPFAM" id="SSF55681">
    <property type="entry name" value="Class II aaRS and biotin synthetases"/>
    <property type="match status" value="1"/>
</dbReference>
<dbReference type="NCBIfam" id="TIGR00457">
    <property type="entry name" value="asnS"/>
    <property type="match status" value="1"/>
</dbReference>
<evidence type="ECO:0000256" key="2">
    <source>
        <dbReference type="ARBA" id="ARBA00012816"/>
    </source>
</evidence>
<evidence type="ECO:0000313" key="10">
    <source>
        <dbReference type="EMBL" id="KAG9251158.1"/>
    </source>
</evidence>
<keyword evidence="5" id="KW-0067">ATP-binding</keyword>
<dbReference type="InterPro" id="IPR006195">
    <property type="entry name" value="aa-tRNA-synth_II"/>
</dbReference>
<evidence type="ECO:0000256" key="4">
    <source>
        <dbReference type="ARBA" id="ARBA00022741"/>
    </source>
</evidence>
<dbReference type="OrthoDB" id="43906at2759"/>
<feature type="compositionally biased region" description="Polar residues" evidence="8">
    <location>
        <begin position="14"/>
        <end position="38"/>
    </location>
</feature>
<dbReference type="CDD" id="cd04318">
    <property type="entry name" value="EcAsnRS_like_N"/>
    <property type="match status" value="1"/>
</dbReference>
<dbReference type="Gene3D" id="3.30.930.10">
    <property type="entry name" value="Bira Bifunctional Protein, Domain 2"/>
    <property type="match status" value="1"/>
</dbReference>
<evidence type="ECO:0000259" key="9">
    <source>
        <dbReference type="PROSITE" id="PS50862"/>
    </source>
</evidence>
<evidence type="ECO:0000256" key="3">
    <source>
        <dbReference type="ARBA" id="ARBA00022598"/>
    </source>
</evidence>